<sequence>MDTDIYPEATIQKYLDENLLFKDAKLKKYYERNEQRDLGKFRYRVTTTYKNKDFEKVVYFTVTNALRDIILETTGEISEHMKTMGDVIVSGGEAFNLYVEYKNRIVTTDIDAKFVPRMSVNPKFFGKLQATKLILWDKLGEIAKRLNARVRKRMSLIKSKNPKLFKFLGLSIPPSGPAVTRRYTLIKKKKSGTTNAPKKGDVFIDVELFALDLNVRFFSPNSGKIEGVTLGGILDIPFMRPKEFGYEVVLTRRKGVTYRNQNTGKLVTNNKVFVASKEFLIEDIYLMSKLNLRPEKKEKDRQRLIKLAQLLDKKVTTSNSIEDIFKRVKRLITRKSAPATKKNAQVSVSQAKRIDPYKYKNFTTKPSEDKLSKQIVHGLKPVTKNTNINGYKKSSGNQKLNLKSLTWKNVNNNSYVKNEVNLRPVNAKKLPNNINPINTLYGYNPRRNAWVSQNVLNKSAAIPFVGLKK</sequence>
<proteinExistence type="predicted"/>
<evidence type="ECO:0000313" key="1">
    <source>
        <dbReference type="EMBL" id="QHU03570.1"/>
    </source>
</evidence>
<reference evidence="1" key="1">
    <citation type="journal article" date="2020" name="Nature">
        <title>Giant virus diversity and host interactions through global metagenomics.</title>
        <authorList>
            <person name="Schulz F."/>
            <person name="Roux S."/>
            <person name="Paez-Espino D."/>
            <person name="Jungbluth S."/>
            <person name="Walsh D.A."/>
            <person name="Denef V.J."/>
            <person name="McMahon K.D."/>
            <person name="Konstantinidis K.T."/>
            <person name="Eloe-Fadrosh E.A."/>
            <person name="Kyrpides N.C."/>
            <person name="Woyke T."/>
        </authorList>
    </citation>
    <scope>NUCLEOTIDE SEQUENCE</scope>
    <source>
        <strain evidence="1">GVMAG-M-3300027206-1</strain>
    </source>
</reference>
<dbReference type="EMBL" id="MN740383">
    <property type="protein sequence ID" value="QHU03570.1"/>
    <property type="molecule type" value="Genomic_DNA"/>
</dbReference>
<accession>A0A6C0JFE2</accession>
<protein>
    <submittedName>
        <fullName evidence="1">Uncharacterized protein</fullName>
    </submittedName>
</protein>
<dbReference type="AlphaFoldDB" id="A0A6C0JFE2"/>
<name>A0A6C0JFE2_9ZZZZ</name>
<organism evidence="1">
    <name type="scientific">viral metagenome</name>
    <dbReference type="NCBI Taxonomy" id="1070528"/>
    <lineage>
        <taxon>unclassified sequences</taxon>
        <taxon>metagenomes</taxon>
        <taxon>organismal metagenomes</taxon>
    </lineage>
</organism>